<organism evidence="2 3">
    <name type="scientific">Chryseobacterium glaciei</name>
    <dbReference type="NCBI Taxonomy" id="1685010"/>
    <lineage>
        <taxon>Bacteria</taxon>
        <taxon>Pseudomonadati</taxon>
        <taxon>Bacteroidota</taxon>
        <taxon>Flavobacteriia</taxon>
        <taxon>Flavobacteriales</taxon>
        <taxon>Weeksellaceae</taxon>
        <taxon>Chryseobacterium group</taxon>
        <taxon>Chryseobacterium</taxon>
    </lineage>
</organism>
<feature type="chain" id="PRO_5008003891" description="Lipoprotein" evidence="1">
    <location>
        <begin position="27"/>
        <end position="159"/>
    </location>
</feature>
<dbReference type="OrthoDB" id="1273858at2"/>
<protein>
    <recommendedName>
        <fullName evidence="4">Lipoprotein</fullName>
    </recommendedName>
</protein>
<dbReference type="AlphaFoldDB" id="A0A172XWL5"/>
<dbReference type="KEGG" id="chh:A0O34_13170"/>
<evidence type="ECO:0000313" key="3">
    <source>
        <dbReference type="Proteomes" id="UP000077824"/>
    </source>
</evidence>
<keyword evidence="3" id="KW-1185">Reference proteome</keyword>
<feature type="signal peptide" evidence="1">
    <location>
        <begin position="1"/>
        <end position="26"/>
    </location>
</feature>
<dbReference type="RefSeq" id="WP_066755257.1">
    <property type="nucleotide sequence ID" value="NZ_CP015199.1"/>
</dbReference>
<accession>A0A172XWL5</accession>
<keyword evidence="1" id="KW-0732">Signal</keyword>
<dbReference type="STRING" id="1685010.A0O34_13170"/>
<reference evidence="2 3" key="1">
    <citation type="submission" date="2016-04" db="EMBL/GenBank/DDBJ databases">
        <title>Complete Genome Sequence of Chryseobacterium sp. IHBB 10212.</title>
        <authorList>
            <person name="Pal M."/>
            <person name="Swarnkar M.K."/>
            <person name="Kaushal K."/>
            <person name="Chhibber S."/>
            <person name="Singh A.K."/>
            <person name="Gulati A."/>
        </authorList>
    </citation>
    <scope>NUCLEOTIDE SEQUENCE [LARGE SCALE GENOMIC DNA]</scope>
    <source>
        <strain evidence="2 3">IHBB 10212</strain>
    </source>
</reference>
<name>A0A172XWL5_9FLAO</name>
<sequence length="159" mass="18223">MSAVKINTLKMLFSTFLLLIFFSCQKETQPKTDNNRNEITFIGFSNVGGKLGSYKIIKLTKDSINLTQGATSSKIHKKWNSAIDPQTWKKLTSSIDIKTLDKIKSSESLQAQDGIDETFQIKTSKSSHVFVNSYNDTIHYYQLQKFKDQLEKILPKEYK</sequence>
<evidence type="ECO:0008006" key="4">
    <source>
        <dbReference type="Google" id="ProtNLM"/>
    </source>
</evidence>
<gene>
    <name evidence="2" type="ORF">A0O34_13170</name>
</gene>
<evidence type="ECO:0000313" key="2">
    <source>
        <dbReference type="EMBL" id="ANF51403.1"/>
    </source>
</evidence>
<evidence type="ECO:0000256" key="1">
    <source>
        <dbReference type="SAM" id="SignalP"/>
    </source>
</evidence>
<dbReference type="PROSITE" id="PS51257">
    <property type="entry name" value="PROKAR_LIPOPROTEIN"/>
    <property type="match status" value="1"/>
</dbReference>
<dbReference type="Proteomes" id="UP000077824">
    <property type="component" value="Chromosome"/>
</dbReference>
<dbReference type="EMBL" id="CP015199">
    <property type="protein sequence ID" value="ANF51403.1"/>
    <property type="molecule type" value="Genomic_DNA"/>
</dbReference>
<proteinExistence type="predicted"/>